<keyword evidence="2" id="KW-0472">Membrane</keyword>
<accession>A0A6C0K3L7</accession>
<keyword evidence="2" id="KW-1133">Transmembrane helix</keyword>
<dbReference type="AlphaFoldDB" id="A0A6C0K3L7"/>
<keyword evidence="2" id="KW-0812">Transmembrane</keyword>
<sequence>MKPIPMLPQIVACLAVFLAAPYLPSDVLYMLVGNYIGVFAVLATNLYLLQVNLTLALAFFFACGGLFLENRKRTLTKIEGKLQQASIKGINLSPVSNLSVPAEDLVEGEVHPEHDEPTGDQKAYEPSSNDQTNRFEQVDESINEKHVLDTDESRSGLFH</sequence>
<feature type="compositionally biased region" description="Basic and acidic residues" evidence="1">
    <location>
        <begin position="142"/>
        <end position="159"/>
    </location>
</feature>
<proteinExistence type="predicted"/>
<evidence type="ECO:0000256" key="2">
    <source>
        <dbReference type="SAM" id="Phobius"/>
    </source>
</evidence>
<evidence type="ECO:0000256" key="1">
    <source>
        <dbReference type="SAM" id="MobiDB-lite"/>
    </source>
</evidence>
<feature type="compositionally biased region" description="Polar residues" evidence="1">
    <location>
        <begin position="126"/>
        <end position="135"/>
    </location>
</feature>
<protein>
    <submittedName>
        <fullName evidence="3">Uncharacterized protein</fullName>
    </submittedName>
</protein>
<reference evidence="3" key="1">
    <citation type="journal article" date="2020" name="Nature">
        <title>Giant virus diversity and host interactions through global metagenomics.</title>
        <authorList>
            <person name="Schulz F."/>
            <person name="Roux S."/>
            <person name="Paez-Espino D."/>
            <person name="Jungbluth S."/>
            <person name="Walsh D.A."/>
            <person name="Denef V.J."/>
            <person name="McMahon K.D."/>
            <person name="Konstantinidis K.T."/>
            <person name="Eloe-Fadrosh E.A."/>
            <person name="Kyrpides N.C."/>
            <person name="Woyke T."/>
        </authorList>
    </citation>
    <scope>NUCLEOTIDE SEQUENCE</scope>
    <source>
        <strain evidence="3">GVMAG-S-1101172-89</strain>
    </source>
</reference>
<feature type="compositionally biased region" description="Basic and acidic residues" evidence="1">
    <location>
        <begin position="108"/>
        <end position="123"/>
    </location>
</feature>
<evidence type="ECO:0000313" key="3">
    <source>
        <dbReference type="EMBL" id="QHU12655.1"/>
    </source>
</evidence>
<name>A0A6C0K3L7_9ZZZZ</name>
<organism evidence="3">
    <name type="scientific">viral metagenome</name>
    <dbReference type="NCBI Taxonomy" id="1070528"/>
    <lineage>
        <taxon>unclassified sequences</taxon>
        <taxon>metagenomes</taxon>
        <taxon>organismal metagenomes</taxon>
    </lineage>
</organism>
<feature type="transmembrane region" description="Helical" evidence="2">
    <location>
        <begin position="35"/>
        <end position="68"/>
    </location>
</feature>
<feature type="region of interest" description="Disordered" evidence="1">
    <location>
        <begin position="104"/>
        <end position="159"/>
    </location>
</feature>
<dbReference type="EMBL" id="MN740808">
    <property type="protein sequence ID" value="QHU12655.1"/>
    <property type="molecule type" value="Genomic_DNA"/>
</dbReference>